<organism evidence="3 4">
    <name type="scientific">Actinomadura hallensis</name>
    <dbReference type="NCBI Taxonomy" id="337895"/>
    <lineage>
        <taxon>Bacteria</taxon>
        <taxon>Bacillati</taxon>
        <taxon>Actinomycetota</taxon>
        <taxon>Actinomycetes</taxon>
        <taxon>Streptosporangiales</taxon>
        <taxon>Thermomonosporaceae</taxon>
        <taxon>Actinomadura</taxon>
    </lineage>
</organism>
<evidence type="ECO:0000259" key="2">
    <source>
        <dbReference type="Pfam" id="PF02557"/>
    </source>
</evidence>
<dbReference type="CDD" id="cd14846">
    <property type="entry name" value="Peptidase_M15_like"/>
    <property type="match status" value="1"/>
</dbReference>
<dbReference type="Proteomes" id="UP000316706">
    <property type="component" value="Unassembled WGS sequence"/>
</dbReference>
<sequence length="228" mass="24766">MYPSRPSARPKTRRTVRLLALGLMIFLAAVAAAFGHRSRDGASPPPEALWSSSPASPSPSPTSEAPPSKTPPKRRAELGVADGVVPYGVTVFDDTVPAVTNLDPDLLAALRRAATDAAHEGIEFYVNSGWRSAKYQDSLFRRAVSEYGSEAAATRWVATAETSLHVAGEAADIGHSDATSWLSGHGARYGLCQIYRNEPWHYELRPDAVQRGCPRMYADPAHDPRMRR</sequence>
<keyword evidence="4" id="KW-1185">Reference proteome</keyword>
<feature type="domain" description="D-alanyl-D-alanine carboxypeptidase-like core" evidence="2">
    <location>
        <begin position="101"/>
        <end position="202"/>
    </location>
</feature>
<evidence type="ECO:0000313" key="3">
    <source>
        <dbReference type="EMBL" id="TQM71261.1"/>
    </source>
</evidence>
<dbReference type="Pfam" id="PF02557">
    <property type="entry name" value="VanY"/>
    <property type="match status" value="1"/>
</dbReference>
<name>A0A543IL04_9ACTN</name>
<reference evidence="3 4" key="1">
    <citation type="submission" date="2019-06" db="EMBL/GenBank/DDBJ databases">
        <title>Sequencing the genomes of 1000 actinobacteria strains.</title>
        <authorList>
            <person name="Klenk H.-P."/>
        </authorList>
    </citation>
    <scope>NUCLEOTIDE SEQUENCE [LARGE SCALE GENOMIC DNA]</scope>
    <source>
        <strain evidence="3 4">DSM 45043</strain>
    </source>
</reference>
<feature type="compositionally biased region" description="Low complexity" evidence="1">
    <location>
        <begin position="48"/>
        <end position="67"/>
    </location>
</feature>
<dbReference type="SUPFAM" id="SSF55166">
    <property type="entry name" value="Hedgehog/DD-peptidase"/>
    <property type="match status" value="1"/>
</dbReference>
<protein>
    <submittedName>
        <fullName evidence="3">D-alanyl-D-alanine carboxypeptidase-like protein</fullName>
    </submittedName>
</protein>
<evidence type="ECO:0000313" key="4">
    <source>
        <dbReference type="Proteomes" id="UP000316706"/>
    </source>
</evidence>
<dbReference type="PANTHER" id="PTHR34385">
    <property type="entry name" value="D-ALANYL-D-ALANINE CARBOXYPEPTIDASE"/>
    <property type="match status" value="1"/>
</dbReference>
<dbReference type="InterPro" id="IPR052179">
    <property type="entry name" value="DD-CPase-like"/>
</dbReference>
<keyword evidence="3" id="KW-0645">Protease</keyword>
<dbReference type="InterPro" id="IPR009045">
    <property type="entry name" value="Zn_M74/Hedgehog-like"/>
</dbReference>
<dbReference type="EMBL" id="VFPO01000001">
    <property type="protein sequence ID" value="TQM71261.1"/>
    <property type="molecule type" value="Genomic_DNA"/>
</dbReference>
<dbReference type="Gene3D" id="3.30.1380.10">
    <property type="match status" value="1"/>
</dbReference>
<dbReference type="GO" id="GO:0004180">
    <property type="term" value="F:carboxypeptidase activity"/>
    <property type="evidence" value="ECO:0007669"/>
    <property type="project" value="UniProtKB-KW"/>
</dbReference>
<dbReference type="AlphaFoldDB" id="A0A543IL04"/>
<keyword evidence="3" id="KW-0378">Hydrolase</keyword>
<evidence type="ECO:0000256" key="1">
    <source>
        <dbReference type="SAM" id="MobiDB-lite"/>
    </source>
</evidence>
<keyword evidence="3" id="KW-0121">Carboxypeptidase</keyword>
<dbReference type="InterPro" id="IPR003709">
    <property type="entry name" value="VanY-like_core_dom"/>
</dbReference>
<dbReference type="GO" id="GO:0006508">
    <property type="term" value="P:proteolysis"/>
    <property type="evidence" value="ECO:0007669"/>
    <property type="project" value="InterPro"/>
</dbReference>
<accession>A0A543IL04</accession>
<gene>
    <name evidence="3" type="ORF">FHX41_5022</name>
</gene>
<dbReference type="PANTHER" id="PTHR34385:SF1">
    <property type="entry name" value="PEPTIDOGLYCAN L-ALANYL-D-GLUTAMATE ENDOPEPTIDASE CWLK"/>
    <property type="match status" value="1"/>
</dbReference>
<feature type="region of interest" description="Disordered" evidence="1">
    <location>
        <begin position="37"/>
        <end position="75"/>
    </location>
</feature>
<dbReference type="OrthoDB" id="3293184at2"/>
<proteinExistence type="predicted"/>
<comment type="caution">
    <text evidence="3">The sequence shown here is derived from an EMBL/GenBank/DDBJ whole genome shotgun (WGS) entry which is preliminary data.</text>
</comment>